<evidence type="ECO:0000313" key="2">
    <source>
        <dbReference type="Proteomes" id="UP000650582"/>
    </source>
</evidence>
<accession>A0A8H7H8J0</accession>
<dbReference type="Proteomes" id="UP000650582">
    <property type="component" value="Unassembled WGS sequence"/>
</dbReference>
<gene>
    <name evidence="1" type="ORF">RHS04_04817</name>
</gene>
<reference evidence="1" key="1">
    <citation type="submission" date="2020-09" db="EMBL/GenBank/DDBJ databases">
        <title>Comparative genome analyses of four rice-infecting Rhizoctonia solani isolates reveal extensive enrichment of homogalacturonan modification genes.</title>
        <authorList>
            <person name="Lee D.-Y."/>
            <person name="Jeon J."/>
            <person name="Kim K.-T."/>
            <person name="Cheong K."/>
            <person name="Song H."/>
            <person name="Choi G."/>
            <person name="Ko J."/>
            <person name="Opiyo S.O."/>
            <person name="Zuo S."/>
            <person name="Madhav S."/>
            <person name="Lee Y.-H."/>
            <person name="Wang G.-L."/>
        </authorList>
    </citation>
    <scope>NUCLEOTIDE SEQUENCE</scope>
    <source>
        <strain evidence="1">AG1-IA YN-7</strain>
    </source>
</reference>
<sequence>MSVDGSSEGLGAPEPCKLDTETRLYSPFGLGTSVDFHYNYHYRMCLYDDKRNSILNIIDGWSTMYITEENVKGFGEPLVVTKGWISSRKLVDMIVAAGAALLHGEIDIEAAAHLQHEFDYYQGENSGKGIFAKGRKQLTRSEKAEKAKVKKDATREVYHEPVRRVSEERSGEELINATVQYGYDERLYSLLAPAVKNAVLEPGSREIIPRTTHLTPLMSTVTNARHRSTNGVKTRRRRLLGPAISVVMSTIQIIGVPGLTELGSIVRKTASALKARGRISREIERQVNRIEHFVATLTTSVNACINACDDDGEFKVLGNYLYKAQESVDELNKLRHKLIELKHRRYKKRFASQSRIIDKLDAYEKQFSDVISEFHLISSVSANIQVGGLFQIDTIGTNTRTTHQTTRDFTAWWFLGTSKRNSPRKTTASVNQLRVALFLVVTGAFF</sequence>
<proteinExistence type="predicted"/>
<protein>
    <submittedName>
        <fullName evidence="1">Uncharacterized protein</fullName>
    </submittedName>
</protein>
<evidence type="ECO:0000313" key="1">
    <source>
        <dbReference type="EMBL" id="KAF8680438.1"/>
    </source>
</evidence>
<organism evidence="1 2">
    <name type="scientific">Rhizoctonia solani</name>
    <dbReference type="NCBI Taxonomy" id="456999"/>
    <lineage>
        <taxon>Eukaryota</taxon>
        <taxon>Fungi</taxon>
        <taxon>Dikarya</taxon>
        <taxon>Basidiomycota</taxon>
        <taxon>Agaricomycotina</taxon>
        <taxon>Agaricomycetes</taxon>
        <taxon>Cantharellales</taxon>
        <taxon>Ceratobasidiaceae</taxon>
        <taxon>Rhizoctonia</taxon>
    </lineage>
</organism>
<name>A0A8H7H8J0_9AGAM</name>
<dbReference type="AlphaFoldDB" id="A0A8H7H8J0"/>
<comment type="caution">
    <text evidence="1">The sequence shown here is derived from an EMBL/GenBank/DDBJ whole genome shotgun (WGS) entry which is preliminary data.</text>
</comment>
<dbReference type="EMBL" id="JACYCC010000037">
    <property type="protein sequence ID" value="KAF8680438.1"/>
    <property type="molecule type" value="Genomic_DNA"/>
</dbReference>